<protein>
    <submittedName>
        <fullName evidence="6">FGGY-family carbohydrate kinase</fullName>
    </submittedName>
</protein>
<proteinExistence type="inferred from homology"/>
<dbReference type="SUPFAM" id="SSF53067">
    <property type="entry name" value="Actin-like ATPase domain"/>
    <property type="match status" value="2"/>
</dbReference>
<dbReference type="Proteomes" id="UP001370348">
    <property type="component" value="Chromosome"/>
</dbReference>
<dbReference type="Pfam" id="PF02782">
    <property type="entry name" value="FGGY_C"/>
    <property type="match status" value="1"/>
</dbReference>
<evidence type="ECO:0000313" key="6">
    <source>
        <dbReference type="EMBL" id="WXB12366.1"/>
    </source>
</evidence>
<evidence type="ECO:0000259" key="5">
    <source>
        <dbReference type="Pfam" id="PF02782"/>
    </source>
</evidence>
<evidence type="ECO:0000256" key="1">
    <source>
        <dbReference type="ARBA" id="ARBA00009156"/>
    </source>
</evidence>
<dbReference type="NCBIfam" id="TIGR01315">
    <property type="entry name" value="5C_CHO_kinase"/>
    <property type="match status" value="1"/>
</dbReference>
<dbReference type="Pfam" id="PF00370">
    <property type="entry name" value="FGGY_N"/>
    <property type="match status" value="1"/>
</dbReference>
<dbReference type="Gene3D" id="1.20.58.2240">
    <property type="match status" value="1"/>
</dbReference>
<dbReference type="Gene3D" id="3.30.420.40">
    <property type="match status" value="1"/>
</dbReference>
<dbReference type="InterPro" id="IPR043129">
    <property type="entry name" value="ATPase_NBD"/>
</dbReference>
<keyword evidence="2" id="KW-0808">Transferase</keyword>
<name>A0ABZ2LN79_9BACT</name>
<gene>
    <name evidence="6" type="ORF">LZC94_31520</name>
</gene>
<accession>A0ABZ2LN79</accession>
<organism evidence="6 7">
    <name type="scientific">Pendulispora albinea</name>
    <dbReference type="NCBI Taxonomy" id="2741071"/>
    <lineage>
        <taxon>Bacteria</taxon>
        <taxon>Pseudomonadati</taxon>
        <taxon>Myxococcota</taxon>
        <taxon>Myxococcia</taxon>
        <taxon>Myxococcales</taxon>
        <taxon>Sorangiineae</taxon>
        <taxon>Pendulisporaceae</taxon>
        <taxon>Pendulispora</taxon>
    </lineage>
</organism>
<dbReference type="RefSeq" id="WP_394821988.1">
    <property type="nucleotide sequence ID" value="NZ_CP089984.1"/>
</dbReference>
<dbReference type="InterPro" id="IPR000577">
    <property type="entry name" value="Carb_kinase_FGGY"/>
</dbReference>
<evidence type="ECO:0000256" key="3">
    <source>
        <dbReference type="ARBA" id="ARBA00022777"/>
    </source>
</evidence>
<dbReference type="InterPro" id="IPR018485">
    <property type="entry name" value="FGGY_C"/>
</dbReference>
<dbReference type="InterPro" id="IPR006003">
    <property type="entry name" value="FGGY_RbtK-like"/>
</dbReference>
<dbReference type="GO" id="GO:0016301">
    <property type="term" value="F:kinase activity"/>
    <property type="evidence" value="ECO:0007669"/>
    <property type="project" value="UniProtKB-KW"/>
</dbReference>
<comment type="similarity">
    <text evidence="1">Belongs to the FGGY kinase family.</text>
</comment>
<feature type="domain" description="Carbohydrate kinase FGGY N-terminal" evidence="4">
    <location>
        <begin position="11"/>
        <end position="267"/>
    </location>
</feature>
<sequence>MSSTDSDRKCYLGIDVGTGSARAALFDARGTMLGMGTSPIEMFRPAEDFVEQSSEDIWRACGEAVRKALAEGKIAPSQVRGIGFDATCSMAVLGENDEPVSVSPTGRDAQNVIVWMDHRAVEQAGRINAQGHEVLRYVGGVISPEMQTPKLLWLAEHAPQTWKRAARFLDLPDYLTYRATGNDTRSLCTTTCKWTYVARNGGWDAEYFRSIGLGALVDEGYARIGTRVRPMGEFVGVLTEGAANDLGLLPGTPVGVGIIDAHAGGLGTLGMAIDGAVPDEAELQTRLALIGGTSSCHMAVSREARFVQGVWGPYESAMVPGLWLSEGGQSATGALIDFTIGSHARAAELREEGNRRGVRIETLLGERLASLADAHKLEFTGELVRDLHVLPDHHGNRSPRADPTARGMVSGLKLDDGADSLARLYLATIQGIAYGTRHIIDAMSQSGYAIRTLVACGGGTKNPIFLREHADATQCNVVLPKEPEAVLLGAAILGAVSSGDHRSIVSAMGAMSGAGTVITPSKKGGVRDFHDRKYQVFLAMYKHQMHYRSLMSGAPA</sequence>
<reference evidence="6 7" key="1">
    <citation type="submission" date="2021-12" db="EMBL/GenBank/DDBJ databases">
        <title>Discovery of the Pendulisporaceae a myxobacterial family with distinct sporulation behavior and unique specialized metabolism.</title>
        <authorList>
            <person name="Garcia R."/>
            <person name="Popoff A."/>
            <person name="Bader C.D."/>
            <person name="Loehr J."/>
            <person name="Walesch S."/>
            <person name="Walt C."/>
            <person name="Boldt J."/>
            <person name="Bunk B."/>
            <person name="Haeckl F.J.F.P.J."/>
            <person name="Gunesch A.P."/>
            <person name="Birkelbach J."/>
            <person name="Nuebel U."/>
            <person name="Pietschmann T."/>
            <person name="Bach T."/>
            <person name="Mueller R."/>
        </authorList>
    </citation>
    <scope>NUCLEOTIDE SEQUENCE [LARGE SCALE GENOMIC DNA]</scope>
    <source>
        <strain evidence="6 7">MSr11954</strain>
    </source>
</reference>
<evidence type="ECO:0000256" key="2">
    <source>
        <dbReference type="ARBA" id="ARBA00022679"/>
    </source>
</evidence>
<dbReference type="PANTHER" id="PTHR43435">
    <property type="entry name" value="RIBULOKINASE"/>
    <property type="match status" value="1"/>
</dbReference>
<dbReference type="CDD" id="cd07782">
    <property type="entry name" value="ASKHA_NBD_FGGY_D-RBK"/>
    <property type="match status" value="1"/>
</dbReference>
<dbReference type="PIRSF" id="PIRSF000538">
    <property type="entry name" value="GlpK"/>
    <property type="match status" value="1"/>
</dbReference>
<dbReference type="PANTHER" id="PTHR43435:SF4">
    <property type="entry name" value="FGGY CARBOHYDRATE KINASE DOMAIN-CONTAINING PROTEIN"/>
    <property type="match status" value="1"/>
</dbReference>
<evidence type="ECO:0000259" key="4">
    <source>
        <dbReference type="Pfam" id="PF00370"/>
    </source>
</evidence>
<keyword evidence="3 6" id="KW-0418">Kinase</keyword>
<dbReference type="EMBL" id="CP089984">
    <property type="protein sequence ID" value="WXB12366.1"/>
    <property type="molecule type" value="Genomic_DNA"/>
</dbReference>
<evidence type="ECO:0000313" key="7">
    <source>
        <dbReference type="Proteomes" id="UP001370348"/>
    </source>
</evidence>
<feature type="domain" description="Carbohydrate kinase FGGY C-terminal" evidence="5">
    <location>
        <begin position="288"/>
        <end position="497"/>
    </location>
</feature>
<keyword evidence="7" id="KW-1185">Reference proteome</keyword>
<dbReference type="InterPro" id="IPR018484">
    <property type="entry name" value="FGGY_N"/>
</dbReference>